<protein>
    <recommendedName>
        <fullName evidence="3">J domain-containing protein</fullName>
    </recommendedName>
</protein>
<evidence type="ECO:0000256" key="1">
    <source>
        <dbReference type="SAM" id="Coils"/>
    </source>
</evidence>
<dbReference type="PANTHER" id="PTHR36335">
    <property type="entry name" value="CHAPERONE DNAJ-DOMAIN SUPERFAMILY PROTEIN"/>
    <property type="match status" value="1"/>
</dbReference>
<feature type="coiled-coil region" evidence="1">
    <location>
        <begin position="420"/>
        <end position="472"/>
    </location>
</feature>
<feature type="region of interest" description="Disordered" evidence="2">
    <location>
        <begin position="258"/>
        <end position="278"/>
    </location>
</feature>
<keyword evidence="5" id="KW-1185">Reference proteome</keyword>
<dbReference type="Pfam" id="PF00226">
    <property type="entry name" value="DnaJ"/>
    <property type="match status" value="1"/>
</dbReference>
<proteinExistence type="predicted"/>
<feature type="compositionally biased region" description="Polar residues" evidence="2">
    <location>
        <begin position="352"/>
        <end position="363"/>
    </location>
</feature>
<evidence type="ECO:0000256" key="2">
    <source>
        <dbReference type="SAM" id="MobiDB-lite"/>
    </source>
</evidence>
<feature type="region of interest" description="Disordered" evidence="2">
    <location>
        <begin position="352"/>
        <end position="406"/>
    </location>
</feature>
<comment type="caution">
    <text evidence="4">The sequence shown here is derived from an EMBL/GenBank/DDBJ whole genome shotgun (WGS) entry which is preliminary data.</text>
</comment>
<dbReference type="Gene3D" id="1.10.287.110">
    <property type="entry name" value="DnaJ domain"/>
    <property type="match status" value="1"/>
</dbReference>
<feature type="compositionally biased region" description="Acidic residues" evidence="2">
    <location>
        <begin position="69"/>
        <end position="78"/>
    </location>
</feature>
<dbReference type="PROSITE" id="PS50076">
    <property type="entry name" value="DNAJ_2"/>
    <property type="match status" value="1"/>
</dbReference>
<feature type="compositionally biased region" description="Polar residues" evidence="2">
    <location>
        <begin position="90"/>
        <end position="110"/>
    </location>
</feature>
<keyword evidence="1" id="KW-0175">Coiled coil</keyword>
<gene>
    <name evidence="4" type="ORF">RND81_07G174900</name>
</gene>
<dbReference type="AlphaFoldDB" id="A0AAW1JPJ5"/>
<feature type="region of interest" description="Disordered" evidence="2">
    <location>
        <begin position="61"/>
        <end position="153"/>
    </location>
</feature>
<dbReference type="InterPro" id="IPR001623">
    <property type="entry name" value="DnaJ_domain"/>
</dbReference>
<dbReference type="InterPro" id="IPR036869">
    <property type="entry name" value="J_dom_sf"/>
</dbReference>
<feature type="domain" description="J" evidence="3">
    <location>
        <begin position="502"/>
        <end position="565"/>
    </location>
</feature>
<feature type="compositionally biased region" description="Polar residues" evidence="2">
    <location>
        <begin position="291"/>
        <end position="308"/>
    </location>
</feature>
<feature type="compositionally biased region" description="Basic and acidic residues" evidence="2">
    <location>
        <begin position="388"/>
        <end position="406"/>
    </location>
</feature>
<feature type="compositionally biased region" description="Polar residues" evidence="2">
    <location>
        <begin position="193"/>
        <end position="208"/>
    </location>
</feature>
<dbReference type="EMBL" id="JBDFQZ010000007">
    <property type="protein sequence ID" value="KAK9707137.1"/>
    <property type="molecule type" value="Genomic_DNA"/>
</dbReference>
<feature type="region of interest" description="Disordered" evidence="2">
    <location>
        <begin position="291"/>
        <end position="329"/>
    </location>
</feature>
<dbReference type="Proteomes" id="UP001443914">
    <property type="component" value="Unassembled WGS sequence"/>
</dbReference>
<dbReference type="CDD" id="cd06257">
    <property type="entry name" value="DnaJ"/>
    <property type="match status" value="1"/>
</dbReference>
<evidence type="ECO:0000313" key="5">
    <source>
        <dbReference type="Proteomes" id="UP001443914"/>
    </source>
</evidence>
<sequence>MSAAEACPGHFLPKKCFGKRGLRECGSRKRDNVVLIEVDSDDFGDVIILDVPESFHKKFRKKPKHVISIDDDDDDDNAGESRSEACDTNGDATTSDKYSPTSFSPSNSADVDQDSIHEVNTPFNLSKSKRTYSSKNDSRNRYSFGSDDNYLSDSDCSDCEFVGESFGGLKDQWKKPSFMQPHYRSRDFPENKAGSSASYEPAYNTTEEVISENLKPPGQQSNSSNLDTDDAVADFAKKFAEESWFFQQDFNPNVMGEQFQRKQDSCSNNSDSNNKLDPSTLHCPLFQSDRQNTVGVSEPSTSGRCSNKNIKEPFNDSTKEPAGRCDFSRQDGDAMEIDEVFWGENFADINESSNLSGETNCPASSERDLRAEQPSTLSEDDPCSGNQAHDDKVNSSDDHSRIIIDRQKLQETDEYKRIWEEEYASRRHQLELQAEEARRLRNRKKAENMRIKANERRQMERLEEIRETRRKDEESSNLKDQLRAAIRNELRQLERTCGDMSSLLRCLGIPVGGLYPSAKEIQAAYKRACLKFHPDRYAKSDLRQQVEAEEKFKLISNMKDKLQFK</sequence>
<name>A0AAW1JPJ5_SAPOF</name>
<accession>A0AAW1JPJ5</accession>
<feature type="compositionally biased region" description="Basic and acidic residues" evidence="2">
    <location>
        <begin position="309"/>
        <end position="329"/>
    </location>
</feature>
<feature type="region of interest" description="Disordered" evidence="2">
    <location>
        <begin position="167"/>
        <end position="227"/>
    </location>
</feature>
<evidence type="ECO:0000313" key="4">
    <source>
        <dbReference type="EMBL" id="KAK9707138.1"/>
    </source>
</evidence>
<reference evidence="4 5" key="1">
    <citation type="submission" date="2024-03" db="EMBL/GenBank/DDBJ databases">
        <title>WGS assembly of Saponaria officinalis var. Norfolk2.</title>
        <authorList>
            <person name="Jenkins J."/>
            <person name="Shu S."/>
            <person name="Grimwood J."/>
            <person name="Barry K."/>
            <person name="Goodstein D."/>
            <person name="Schmutz J."/>
            <person name="Leebens-Mack J."/>
            <person name="Osbourn A."/>
        </authorList>
    </citation>
    <scope>NUCLEOTIDE SEQUENCE [LARGE SCALE GENOMIC DNA]</scope>
    <source>
        <strain evidence="5">cv. Norfolk2</strain>
        <strain evidence="4">JIC</strain>
        <tissue evidence="4">Leaf</tissue>
    </source>
</reference>
<dbReference type="PANTHER" id="PTHR36335:SF1">
    <property type="entry name" value="CHAPERONE DNAJ-DOMAIN SUPERFAMILY PROTEIN"/>
    <property type="match status" value="1"/>
</dbReference>
<evidence type="ECO:0000259" key="3">
    <source>
        <dbReference type="PROSITE" id="PS50076"/>
    </source>
</evidence>
<dbReference type="EMBL" id="JBDFQZ010000007">
    <property type="protein sequence ID" value="KAK9707138.1"/>
    <property type="molecule type" value="Genomic_DNA"/>
</dbReference>
<organism evidence="4 5">
    <name type="scientific">Saponaria officinalis</name>
    <name type="common">Common soapwort</name>
    <name type="synonym">Lychnis saponaria</name>
    <dbReference type="NCBI Taxonomy" id="3572"/>
    <lineage>
        <taxon>Eukaryota</taxon>
        <taxon>Viridiplantae</taxon>
        <taxon>Streptophyta</taxon>
        <taxon>Embryophyta</taxon>
        <taxon>Tracheophyta</taxon>
        <taxon>Spermatophyta</taxon>
        <taxon>Magnoliopsida</taxon>
        <taxon>eudicotyledons</taxon>
        <taxon>Gunneridae</taxon>
        <taxon>Pentapetalae</taxon>
        <taxon>Caryophyllales</taxon>
        <taxon>Caryophyllaceae</taxon>
        <taxon>Caryophylleae</taxon>
        <taxon>Saponaria</taxon>
    </lineage>
</organism>
<dbReference type="SUPFAM" id="SSF46565">
    <property type="entry name" value="Chaperone J-domain"/>
    <property type="match status" value="1"/>
</dbReference>